<keyword evidence="1" id="KW-0472">Membrane</keyword>
<keyword evidence="1" id="KW-0812">Transmembrane</keyword>
<evidence type="ECO:0000313" key="3">
    <source>
        <dbReference type="EMBL" id="BBO86503.1"/>
    </source>
</evidence>
<dbReference type="Proteomes" id="UP000425960">
    <property type="component" value="Chromosome"/>
</dbReference>
<dbReference type="Pfam" id="PF07811">
    <property type="entry name" value="TadE"/>
    <property type="match status" value="1"/>
</dbReference>
<evidence type="ECO:0000313" key="4">
    <source>
        <dbReference type="Proteomes" id="UP000425960"/>
    </source>
</evidence>
<keyword evidence="1" id="KW-1133">Transmembrane helix</keyword>
<feature type="domain" description="TadE-like" evidence="2">
    <location>
        <begin position="13"/>
        <end position="55"/>
    </location>
</feature>
<sequence length="149" mass="16621">MKSICRMIHNQKGVAAMEFALVAPVLLLIVFATIEYGWYLTNCLVTNNAVSEGARAAVKAREWETDTQGAEDPEEFARTALAEALWINKNLESELDSEYVKTQILPADETAPRRIEVRIIDLPYRSLTGYLGKTMLPETLAAKAVMTFP</sequence>
<dbReference type="AlphaFoldDB" id="A0A5K8A1T0"/>
<dbReference type="InterPro" id="IPR012495">
    <property type="entry name" value="TadE-like_dom"/>
</dbReference>
<dbReference type="EMBL" id="AP021876">
    <property type="protein sequence ID" value="BBO86503.1"/>
    <property type="molecule type" value="Genomic_DNA"/>
</dbReference>
<dbReference type="KEGG" id="dov:DSCO28_70690"/>
<accession>A0A5K8A1T0</accession>
<name>A0A5K8A1T0_9BACT</name>
<evidence type="ECO:0000256" key="1">
    <source>
        <dbReference type="SAM" id="Phobius"/>
    </source>
</evidence>
<reference evidence="3 4" key="1">
    <citation type="submission" date="2019-11" db="EMBL/GenBank/DDBJ databases">
        <title>Comparative genomics of hydrocarbon-degrading Desulfosarcina strains.</title>
        <authorList>
            <person name="Watanabe M."/>
            <person name="Kojima H."/>
            <person name="Fukui M."/>
        </authorList>
    </citation>
    <scope>NUCLEOTIDE SEQUENCE [LARGE SCALE GENOMIC DNA]</scope>
    <source>
        <strain evidence="3 4">28bB2T</strain>
    </source>
</reference>
<dbReference type="RefSeq" id="WP_173180108.1">
    <property type="nucleotide sequence ID" value="NZ_AP021876.1"/>
</dbReference>
<proteinExistence type="predicted"/>
<gene>
    <name evidence="3" type="ORF">DSCO28_70690</name>
</gene>
<feature type="transmembrane region" description="Helical" evidence="1">
    <location>
        <begin position="21"/>
        <end position="39"/>
    </location>
</feature>
<organism evidence="3 4">
    <name type="scientific">Desulfosarcina ovata subsp. sediminis</name>
    <dbReference type="NCBI Taxonomy" id="885957"/>
    <lineage>
        <taxon>Bacteria</taxon>
        <taxon>Pseudomonadati</taxon>
        <taxon>Thermodesulfobacteriota</taxon>
        <taxon>Desulfobacteria</taxon>
        <taxon>Desulfobacterales</taxon>
        <taxon>Desulfosarcinaceae</taxon>
        <taxon>Desulfosarcina</taxon>
    </lineage>
</organism>
<protein>
    <recommendedName>
        <fullName evidence="2">TadE-like domain-containing protein</fullName>
    </recommendedName>
</protein>
<evidence type="ECO:0000259" key="2">
    <source>
        <dbReference type="Pfam" id="PF07811"/>
    </source>
</evidence>